<dbReference type="InterPro" id="IPR006059">
    <property type="entry name" value="SBP"/>
</dbReference>
<dbReference type="Gene3D" id="3.40.190.10">
    <property type="entry name" value="Periplasmic binding protein-like II"/>
    <property type="match status" value="1"/>
</dbReference>
<dbReference type="AlphaFoldDB" id="A0A9D1JHR5"/>
<evidence type="ECO:0000313" key="2">
    <source>
        <dbReference type="Proteomes" id="UP000823982"/>
    </source>
</evidence>
<reference evidence="1" key="1">
    <citation type="submission" date="2020-10" db="EMBL/GenBank/DDBJ databases">
        <authorList>
            <person name="Gilroy R."/>
        </authorList>
    </citation>
    <scope>NUCLEOTIDE SEQUENCE</scope>
    <source>
        <strain evidence="1">CHK157-1446</strain>
    </source>
</reference>
<gene>
    <name evidence="1" type="ORF">IAD01_03945</name>
</gene>
<dbReference type="Proteomes" id="UP000823982">
    <property type="component" value="Unassembled WGS sequence"/>
</dbReference>
<sequence length="473" mass="53751">ALVMLMLFVFVGCGKQGREIVRVTISTEDAESILAAAGIRLPDVETAAGARTTVEYFSWHDGFHNYDENEIVNTGYFTFTEKYEGEVEWIECDYQARFDDLANLVLSSNSPDLYPAGTSATATYPMKCINRMFQHIDDYIDYDDPLWSGVKEVADTFSIADKHYTIVTDTGFKDVVAYNTRVVEEYGFDDPAELYFNDEWTWNKFYEYCLAFSDEDENRFALDGQTYTNSLVQATGQNFVHRADDGTYYSNIDSPEIERAEQMLYDLTKNGCTYHEGNNYWAMRNDVYGGGMKEGLCLFYICETSFCTDTVEEISAVWGDITNGELMFAPLPRDDSGDGNYYLLTQVSGYMICEGASNPEGAALLATCERFKIIDPTVIDIDRNQLKQKYLWTEEMLEMYDTCKEIAQANPRAIVTGDMTDNLNSIISTFQYGPCRSDNPSTWAQVKEQNRDALDYYLEELNTMMAELAESGT</sequence>
<accession>A0A9D1JHR5</accession>
<name>A0A9D1JHR5_9FIRM</name>
<protein>
    <submittedName>
        <fullName evidence="1">Extracellular solute-binding protein</fullName>
    </submittedName>
</protein>
<dbReference type="Pfam" id="PF13416">
    <property type="entry name" value="SBP_bac_8"/>
    <property type="match status" value="1"/>
</dbReference>
<evidence type="ECO:0000313" key="1">
    <source>
        <dbReference type="EMBL" id="HIS24538.1"/>
    </source>
</evidence>
<comment type="caution">
    <text evidence="1">The sequence shown here is derived from an EMBL/GenBank/DDBJ whole genome shotgun (WGS) entry which is preliminary data.</text>
</comment>
<dbReference type="EMBL" id="DVIR01000037">
    <property type="protein sequence ID" value="HIS24538.1"/>
    <property type="molecule type" value="Genomic_DNA"/>
</dbReference>
<dbReference type="SUPFAM" id="SSF53850">
    <property type="entry name" value="Periplasmic binding protein-like II"/>
    <property type="match status" value="1"/>
</dbReference>
<proteinExistence type="predicted"/>
<organism evidence="1 2">
    <name type="scientific">Candidatus Faeciplasma gallinarum</name>
    <dbReference type="NCBI Taxonomy" id="2840799"/>
    <lineage>
        <taxon>Bacteria</taxon>
        <taxon>Bacillati</taxon>
        <taxon>Bacillota</taxon>
        <taxon>Clostridia</taxon>
        <taxon>Eubacteriales</taxon>
        <taxon>Oscillospiraceae</taxon>
        <taxon>Oscillospiraceae incertae sedis</taxon>
        <taxon>Candidatus Faeciplasma</taxon>
    </lineage>
</organism>
<reference evidence="1" key="2">
    <citation type="journal article" date="2021" name="PeerJ">
        <title>Extensive microbial diversity within the chicken gut microbiome revealed by metagenomics and culture.</title>
        <authorList>
            <person name="Gilroy R."/>
            <person name="Ravi A."/>
            <person name="Getino M."/>
            <person name="Pursley I."/>
            <person name="Horton D.L."/>
            <person name="Alikhan N.F."/>
            <person name="Baker D."/>
            <person name="Gharbi K."/>
            <person name="Hall N."/>
            <person name="Watson M."/>
            <person name="Adriaenssens E.M."/>
            <person name="Foster-Nyarko E."/>
            <person name="Jarju S."/>
            <person name="Secka A."/>
            <person name="Antonio M."/>
            <person name="Oren A."/>
            <person name="Chaudhuri R.R."/>
            <person name="La Ragione R."/>
            <person name="Hildebrand F."/>
            <person name="Pallen M.J."/>
        </authorList>
    </citation>
    <scope>NUCLEOTIDE SEQUENCE</scope>
    <source>
        <strain evidence="1">CHK157-1446</strain>
    </source>
</reference>
<feature type="non-terminal residue" evidence="1">
    <location>
        <position position="1"/>
    </location>
</feature>